<keyword evidence="3" id="KW-1185">Reference proteome</keyword>
<evidence type="ECO:0000313" key="2">
    <source>
        <dbReference type="EMBL" id="QPG06346.1"/>
    </source>
</evidence>
<keyword evidence="1" id="KW-0732">Signal</keyword>
<organism evidence="2 3">
    <name type="scientific">Salinimonas marina</name>
    <dbReference type="NCBI Taxonomy" id="2785918"/>
    <lineage>
        <taxon>Bacteria</taxon>
        <taxon>Pseudomonadati</taxon>
        <taxon>Pseudomonadota</taxon>
        <taxon>Gammaproteobacteria</taxon>
        <taxon>Alteromonadales</taxon>
        <taxon>Alteromonadaceae</taxon>
        <taxon>Alteromonas/Salinimonas group</taxon>
        <taxon>Salinimonas</taxon>
    </lineage>
</organism>
<accession>A0A7S9HE71</accession>
<evidence type="ECO:0000256" key="1">
    <source>
        <dbReference type="SAM" id="SignalP"/>
    </source>
</evidence>
<feature type="chain" id="PRO_5032903044" description="Curli production assembly/transport component CsgG" evidence="1">
    <location>
        <begin position="21"/>
        <end position="385"/>
    </location>
</feature>
<protein>
    <recommendedName>
        <fullName evidence="4">Curli production assembly/transport component CsgG</fullName>
    </recommendedName>
</protein>
<dbReference type="AlphaFoldDB" id="A0A7S9HE71"/>
<evidence type="ECO:0008006" key="4">
    <source>
        <dbReference type="Google" id="ProtNLM"/>
    </source>
</evidence>
<dbReference type="KEGG" id="smaa:IT774_03890"/>
<dbReference type="GO" id="GO:0030288">
    <property type="term" value="C:outer membrane-bounded periplasmic space"/>
    <property type="evidence" value="ECO:0007669"/>
    <property type="project" value="InterPro"/>
</dbReference>
<proteinExistence type="predicted"/>
<feature type="signal peptide" evidence="1">
    <location>
        <begin position="1"/>
        <end position="20"/>
    </location>
</feature>
<dbReference type="InterPro" id="IPR005534">
    <property type="entry name" value="Curli_assmbl/transp-comp_CsgG"/>
</dbReference>
<evidence type="ECO:0000313" key="3">
    <source>
        <dbReference type="Proteomes" id="UP000595095"/>
    </source>
</evidence>
<name>A0A7S9HE71_9ALTE</name>
<reference evidence="2 3" key="1">
    <citation type="submission" date="2020-11" db="EMBL/GenBank/DDBJ databases">
        <title>Complete genome sequence for Salinimonas sp. strain G2-b.</title>
        <authorList>
            <person name="Park S.-J."/>
        </authorList>
    </citation>
    <scope>NUCLEOTIDE SEQUENCE [LARGE SCALE GENOMIC DNA]</scope>
    <source>
        <strain evidence="2 3">G2-b</strain>
    </source>
</reference>
<dbReference type="Proteomes" id="UP000595095">
    <property type="component" value="Chromosome"/>
</dbReference>
<gene>
    <name evidence="2" type="ORF">IT774_03890</name>
</gene>
<dbReference type="Pfam" id="PF03783">
    <property type="entry name" value="CsgG"/>
    <property type="match status" value="1"/>
</dbReference>
<dbReference type="EMBL" id="CP064795">
    <property type="protein sequence ID" value="QPG06346.1"/>
    <property type="molecule type" value="Genomic_DNA"/>
</dbReference>
<sequence>MRIFKLAGIAALLVSFNCTAAAGTMKVEVQGYGQTEHQALEDALSIAVGQFHGVDIDHQQARKMMQGRQNGELTTLQNLSGATEVKAKGHVKSYAVTNMSCENRCIASLDVYFDVYEAPGNNQNRRRIVVAPFEQDPNNSLSKALQRTLVSSRRFAVLDRQHNDEYAREADLLLSKQVPAQERIRLGQVLGLDYLIAGNIEFSHSGSGEASHSLTGEAVAAAPTGVAHYQIILLATRQIMKEAEVALYGPDDMATAGEYIAQEIVDAIYPLQVVHTAPDQITVNAGQGFLQQGDEYTVYQKGKKLRDPYNKESLGYLEKPVGRVVITQVKPKYALAAVLEGDGMAMDSSILRRAQADNVPQTRDIEPASLDISTSGGVVLPLMKN</sequence>
<dbReference type="RefSeq" id="WP_195811423.1">
    <property type="nucleotide sequence ID" value="NZ_CP064795.1"/>
</dbReference>
<dbReference type="Gene3D" id="3.40.50.10610">
    <property type="entry name" value="ABC-type transport auxiliary lipoprotein component"/>
    <property type="match status" value="1"/>
</dbReference>